<reference evidence="1" key="1">
    <citation type="submission" date="2018-04" db="EMBL/GenBank/DDBJ databases">
        <title>Whole genome sequencing of Hypsizygus marmoreus.</title>
        <authorList>
            <person name="Choi I.-G."/>
            <person name="Min B."/>
            <person name="Kim J.-G."/>
            <person name="Kim S."/>
            <person name="Oh Y.-L."/>
            <person name="Kong W.-S."/>
            <person name="Park H."/>
            <person name="Jeong J."/>
            <person name="Song E.-S."/>
        </authorList>
    </citation>
    <scope>NUCLEOTIDE SEQUENCE [LARGE SCALE GENOMIC DNA]</scope>
    <source>
        <strain evidence="1">51987-8</strain>
    </source>
</reference>
<protein>
    <submittedName>
        <fullName evidence="1">Uncharacterized protein</fullName>
    </submittedName>
</protein>
<proteinExistence type="predicted"/>
<gene>
    <name evidence="1" type="ORF">Hypma_013171</name>
</gene>
<dbReference type="AlphaFoldDB" id="A0A369JCY4"/>
<keyword evidence="2" id="KW-1185">Reference proteome</keyword>
<evidence type="ECO:0000313" key="1">
    <source>
        <dbReference type="EMBL" id="RDB19738.1"/>
    </source>
</evidence>
<sequence length="74" mass="8524">MKTACKAEDVSELFYGSWNTDPENQEQFRFPRNEPTDGPEQLRGTYPLTLNFTDDTFAAFSVEFQQVSVTSDDY</sequence>
<dbReference type="InParanoid" id="A0A369JCY4"/>
<evidence type="ECO:0000313" key="2">
    <source>
        <dbReference type="Proteomes" id="UP000076154"/>
    </source>
</evidence>
<organism evidence="1 2">
    <name type="scientific">Hypsizygus marmoreus</name>
    <name type="common">White beech mushroom</name>
    <name type="synonym">Agaricus marmoreus</name>
    <dbReference type="NCBI Taxonomy" id="39966"/>
    <lineage>
        <taxon>Eukaryota</taxon>
        <taxon>Fungi</taxon>
        <taxon>Dikarya</taxon>
        <taxon>Basidiomycota</taxon>
        <taxon>Agaricomycotina</taxon>
        <taxon>Agaricomycetes</taxon>
        <taxon>Agaricomycetidae</taxon>
        <taxon>Agaricales</taxon>
        <taxon>Tricholomatineae</taxon>
        <taxon>Lyophyllaceae</taxon>
        <taxon>Hypsizygus</taxon>
    </lineage>
</organism>
<name>A0A369JCY4_HYPMA</name>
<dbReference type="EMBL" id="LUEZ02000076">
    <property type="protein sequence ID" value="RDB19738.1"/>
    <property type="molecule type" value="Genomic_DNA"/>
</dbReference>
<accession>A0A369JCY4</accession>
<dbReference type="Proteomes" id="UP000076154">
    <property type="component" value="Unassembled WGS sequence"/>
</dbReference>
<comment type="caution">
    <text evidence="1">The sequence shown here is derived from an EMBL/GenBank/DDBJ whole genome shotgun (WGS) entry which is preliminary data.</text>
</comment>